<dbReference type="AlphaFoldDB" id="A0A1E3IR61"/>
<evidence type="ECO:0000256" key="1">
    <source>
        <dbReference type="SAM" id="MobiDB-lite"/>
    </source>
</evidence>
<dbReference type="Proteomes" id="UP000094043">
    <property type="component" value="Chromosome 2"/>
</dbReference>
<reference evidence="2" key="1">
    <citation type="submission" date="2016-06" db="EMBL/GenBank/DDBJ databases">
        <authorList>
            <person name="Cuomo C."/>
            <person name="Litvintseva A."/>
            <person name="Heitman J."/>
            <person name="Chen Y."/>
            <person name="Sun S."/>
            <person name="Springer D."/>
            <person name="Dromer F."/>
            <person name="Young S."/>
            <person name="Zeng Q."/>
            <person name="Chapman S."/>
            <person name="Gujja S."/>
            <person name="Saif S."/>
            <person name="Birren B."/>
        </authorList>
    </citation>
    <scope>NUCLEOTIDE SEQUENCE</scope>
    <source>
        <strain evidence="2">CBS 7841</strain>
    </source>
</reference>
<dbReference type="VEuPathDB" id="FungiDB:L203_01305"/>
<feature type="compositionally biased region" description="Polar residues" evidence="1">
    <location>
        <begin position="118"/>
        <end position="136"/>
    </location>
</feature>
<dbReference type="GeneID" id="91086265"/>
<accession>A0A1E3IR61</accession>
<name>A0A1E3IR61_9TREE</name>
<reference evidence="2" key="3">
    <citation type="submission" date="2024-01" db="EMBL/GenBank/DDBJ databases">
        <authorList>
            <person name="Coelho M.A."/>
            <person name="David-Palma M."/>
            <person name="Shea T."/>
            <person name="Sun S."/>
            <person name="Cuomo C.A."/>
            <person name="Heitman J."/>
        </authorList>
    </citation>
    <scope>NUCLEOTIDE SEQUENCE</scope>
    <source>
        <strain evidence="2">CBS 7841</strain>
    </source>
</reference>
<reference evidence="2" key="2">
    <citation type="journal article" date="2022" name="Elife">
        <title>Obligate sexual reproduction of a homothallic fungus closely related to the Cryptococcus pathogenic species complex.</title>
        <authorList>
            <person name="Passer A.R."/>
            <person name="Clancey S.A."/>
            <person name="Shea T."/>
            <person name="David-Palma M."/>
            <person name="Averette A.F."/>
            <person name="Boekhout T."/>
            <person name="Porcel B.M."/>
            <person name="Nowrousian M."/>
            <person name="Cuomo C.A."/>
            <person name="Sun S."/>
            <person name="Heitman J."/>
            <person name="Coelho M.A."/>
        </authorList>
    </citation>
    <scope>NUCLEOTIDE SEQUENCE</scope>
    <source>
        <strain evidence="2">CBS 7841</strain>
    </source>
</reference>
<gene>
    <name evidence="2" type="ORF">L203_102053</name>
</gene>
<dbReference type="RefSeq" id="XP_066067579.1">
    <property type="nucleotide sequence ID" value="XM_066211482.1"/>
</dbReference>
<evidence type="ECO:0000313" key="2">
    <source>
        <dbReference type="EMBL" id="WVN86879.1"/>
    </source>
</evidence>
<organism evidence="2 3">
    <name type="scientific">Cryptococcus depauperatus CBS 7841</name>
    <dbReference type="NCBI Taxonomy" id="1295531"/>
    <lineage>
        <taxon>Eukaryota</taxon>
        <taxon>Fungi</taxon>
        <taxon>Dikarya</taxon>
        <taxon>Basidiomycota</taxon>
        <taxon>Agaricomycotina</taxon>
        <taxon>Tremellomycetes</taxon>
        <taxon>Tremellales</taxon>
        <taxon>Cryptococcaceae</taxon>
        <taxon>Cryptococcus</taxon>
    </lineage>
</organism>
<keyword evidence="3" id="KW-1185">Reference proteome</keyword>
<dbReference type="KEGG" id="cdep:91086265"/>
<dbReference type="EMBL" id="CP143785">
    <property type="protein sequence ID" value="WVN86879.1"/>
    <property type="molecule type" value="Genomic_DNA"/>
</dbReference>
<proteinExistence type="predicted"/>
<feature type="compositionally biased region" description="Basic and acidic residues" evidence="1">
    <location>
        <begin position="53"/>
        <end position="62"/>
    </location>
</feature>
<feature type="region of interest" description="Disordered" evidence="1">
    <location>
        <begin position="1"/>
        <end position="25"/>
    </location>
</feature>
<evidence type="ECO:0000313" key="3">
    <source>
        <dbReference type="Proteomes" id="UP000094043"/>
    </source>
</evidence>
<feature type="region of interest" description="Disordered" evidence="1">
    <location>
        <begin position="39"/>
        <end position="155"/>
    </location>
</feature>
<sequence>MSLDTPYNPDAGPSSLRSRRPQAQSLAFASTQHAVFRANDVAGGYSSDQQRNQLEEQQKDLHSPLTPKTATDQTSSSVSSSHAHFPGGLPLPAVKGVISSIESPRDRQGRGTARIYSTRETPGTPKTPTSHTEPSNQVQHQQLQQGGEKVADDEEQRRILTDVVFRADPTMKSAFLSLPMDKKDEIARLFGVS</sequence>
<dbReference type="OrthoDB" id="2564643at2759"/>
<protein>
    <submittedName>
        <fullName evidence="2">Uncharacterized protein</fullName>
    </submittedName>
</protein>